<name>A0A7T8GPS2_CALRO</name>
<dbReference type="EMBL" id="CP045907">
    <property type="protein sequence ID" value="QQP35448.1"/>
    <property type="molecule type" value="Genomic_DNA"/>
</dbReference>
<dbReference type="AlphaFoldDB" id="A0A7T8GPS2"/>
<proteinExistence type="predicted"/>
<organism evidence="1 2">
    <name type="scientific">Caligus rogercresseyi</name>
    <name type="common">Sea louse</name>
    <dbReference type="NCBI Taxonomy" id="217165"/>
    <lineage>
        <taxon>Eukaryota</taxon>
        <taxon>Metazoa</taxon>
        <taxon>Ecdysozoa</taxon>
        <taxon>Arthropoda</taxon>
        <taxon>Crustacea</taxon>
        <taxon>Multicrustacea</taxon>
        <taxon>Hexanauplia</taxon>
        <taxon>Copepoda</taxon>
        <taxon>Siphonostomatoida</taxon>
        <taxon>Caligidae</taxon>
        <taxon>Caligus</taxon>
    </lineage>
</organism>
<evidence type="ECO:0000313" key="2">
    <source>
        <dbReference type="Proteomes" id="UP000595437"/>
    </source>
</evidence>
<accession>A0A7T8GPS2</accession>
<dbReference type="Proteomes" id="UP000595437">
    <property type="component" value="Chromosome 18"/>
</dbReference>
<protein>
    <submittedName>
        <fullName evidence="1">LOC100197594</fullName>
    </submittedName>
</protein>
<evidence type="ECO:0000313" key="1">
    <source>
        <dbReference type="EMBL" id="QQP35448.1"/>
    </source>
</evidence>
<sequence length="62" mass="7052">MGTFRANKVCVVLYPWHGAESWMSTTLSRPNFSSIQGKRTSSKMCTYSTVLILRPASRKRRA</sequence>
<keyword evidence="2" id="KW-1185">Reference proteome</keyword>
<gene>
    <name evidence="1" type="ORF">FKW44_023679</name>
</gene>
<reference evidence="2" key="1">
    <citation type="submission" date="2021-01" db="EMBL/GenBank/DDBJ databases">
        <title>Caligus Genome Assembly.</title>
        <authorList>
            <person name="Gallardo-Escarate C."/>
        </authorList>
    </citation>
    <scope>NUCLEOTIDE SEQUENCE [LARGE SCALE GENOMIC DNA]</scope>
</reference>